<gene>
    <name evidence="2" type="ORF">KQX54_015493</name>
</gene>
<protein>
    <submittedName>
        <fullName evidence="2">Uncharacterized protein</fullName>
    </submittedName>
</protein>
<evidence type="ECO:0000313" key="3">
    <source>
        <dbReference type="Proteomes" id="UP000826195"/>
    </source>
</evidence>
<dbReference type="EMBL" id="JAHXZJ010000747">
    <property type="protein sequence ID" value="KAH0558291.1"/>
    <property type="molecule type" value="Genomic_DNA"/>
</dbReference>
<dbReference type="AlphaFoldDB" id="A0AAV7IVB3"/>
<keyword evidence="3" id="KW-1185">Reference proteome</keyword>
<dbReference type="Proteomes" id="UP000826195">
    <property type="component" value="Unassembled WGS sequence"/>
</dbReference>
<reference evidence="2 3" key="1">
    <citation type="journal article" date="2021" name="J. Hered.">
        <title>A chromosome-level genome assembly of the parasitoid wasp, Cotesia glomerata (Hymenoptera: Braconidae).</title>
        <authorList>
            <person name="Pinto B.J."/>
            <person name="Weis J.J."/>
            <person name="Gamble T."/>
            <person name="Ode P.J."/>
            <person name="Paul R."/>
            <person name="Zaspel J.M."/>
        </authorList>
    </citation>
    <scope>NUCLEOTIDE SEQUENCE [LARGE SCALE GENOMIC DNA]</scope>
    <source>
        <strain evidence="2">CgM1</strain>
    </source>
</reference>
<evidence type="ECO:0000256" key="1">
    <source>
        <dbReference type="SAM" id="MobiDB-lite"/>
    </source>
</evidence>
<comment type="caution">
    <text evidence="2">The sequence shown here is derived from an EMBL/GenBank/DDBJ whole genome shotgun (WGS) entry which is preliminary data.</text>
</comment>
<feature type="region of interest" description="Disordered" evidence="1">
    <location>
        <begin position="1"/>
        <end position="20"/>
    </location>
</feature>
<name>A0AAV7IVB3_COTGL</name>
<sequence length="92" mass="10966">MMGIVERLGPLERSKRSHASADDEEMMMMMMMMMMMKRKKDEVKMKLALGCCCIEDDFLYCAEKPLRRDNHQDMAFPLRFKIIKRHQEEGCK</sequence>
<evidence type="ECO:0000313" key="2">
    <source>
        <dbReference type="EMBL" id="KAH0558291.1"/>
    </source>
</evidence>
<accession>A0AAV7IVB3</accession>
<proteinExistence type="predicted"/>
<organism evidence="2 3">
    <name type="scientific">Cotesia glomerata</name>
    <name type="common">Lepidopteran parasitic wasp</name>
    <name type="synonym">Apanteles glomeratus</name>
    <dbReference type="NCBI Taxonomy" id="32391"/>
    <lineage>
        <taxon>Eukaryota</taxon>
        <taxon>Metazoa</taxon>
        <taxon>Ecdysozoa</taxon>
        <taxon>Arthropoda</taxon>
        <taxon>Hexapoda</taxon>
        <taxon>Insecta</taxon>
        <taxon>Pterygota</taxon>
        <taxon>Neoptera</taxon>
        <taxon>Endopterygota</taxon>
        <taxon>Hymenoptera</taxon>
        <taxon>Apocrita</taxon>
        <taxon>Ichneumonoidea</taxon>
        <taxon>Braconidae</taxon>
        <taxon>Microgastrinae</taxon>
        <taxon>Cotesia</taxon>
    </lineage>
</organism>